<evidence type="ECO:0000313" key="4">
    <source>
        <dbReference type="Proteomes" id="UP000287756"/>
    </source>
</evidence>
<organism evidence="3 4">
    <name type="scientific">Halobacillus litoralis</name>
    <dbReference type="NCBI Taxonomy" id="45668"/>
    <lineage>
        <taxon>Bacteria</taxon>
        <taxon>Bacillati</taxon>
        <taxon>Bacillota</taxon>
        <taxon>Bacilli</taxon>
        <taxon>Bacillales</taxon>
        <taxon>Bacillaceae</taxon>
        <taxon>Halobacillus</taxon>
    </lineage>
</organism>
<dbReference type="RefSeq" id="WP_128523438.1">
    <property type="nucleotide sequence ID" value="NZ_CP026118.1"/>
</dbReference>
<dbReference type="AlphaFoldDB" id="A0A410MA06"/>
<name>A0A410MA06_9BACI</name>
<dbReference type="Pfam" id="PF07905">
    <property type="entry name" value="PucR"/>
    <property type="match status" value="1"/>
</dbReference>
<dbReference type="Pfam" id="PF13556">
    <property type="entry name" value="HTH_30"/>
    <property type="match status" value="1"/>
</dbReference>
<evidence type="ECO:0000313" key="3">
    <source>
        <dbReference type="EMBL" id="QAS51572.1"/>
    </source>
</evidence>
<dbReference type="InterPro" id="IPR025736">
    <property type="entry name" value="PucR_C-HTH_dom"/>
</dbReference>
<gene>
    <name evidence="3" type="ORF">HLI_04695</name>
</gene>
<dbReference type="OrthoDB" id="143422at2"/>
<evidence type="ECO:0000259" key="2">
    <source>
        <dbReference type="Pfam" id="PF13556"/>
    </source>
</evidence>
<reference evidence="3 4" key="1">
    <citation type="submission" date="2018-01" db="EMBL/GenBank/DDBJ databases">
        <title>The whole genome sequencing and assembly of Halobacillus litoralis ERB031 strain.</title>
        <authorList>
            <person name="Lee S.-J."/>
            <person name="Park M.-K."/>
            <person name="Kim J.-Y."/>
            <person name="Lee Y.-J."/>
            <person name="Yi H."/>
            <person name="Bahn Y.-S."/>
            <person name="Kim J.F."/>
            <person name="Lee D.-W."/>
        </authorList>
    </citation>
    <scope>NUCLEOTIDE SEQUENCE [LARGE SCALE GENOMIC DNA]</scope>
    <source>
        <strain evidence="3 4">ERB 031</strain>
    </source>
</reference>
<dbReference type="InterPro" id="IPR042070">
    <property type="entry name" value="PucR_C-HTH_sf"/>
</dbReference>
<proteinExistence type="predicted"/>
<protein>
    <submittedName>
        <fullName evidence="3">PucR family transcriptional regulator</fullName>
    </submittedName>
</protein>
<dbReference type="KEGG" id="hli:HLI_04695"/>
<feature type="domain" description="PucR C-terminal helix-turn-helix" evidence="2">
    <location>
        <begin position="463"/>
        <end position="521"/>
    </location>
</feature>
<dbReference type="EMBL" id="CP026118">
    <property type="protein sequence ID" value="QAS51572.1"/>
    <property type="molecule type" value="Genomic_DNA"/>
</dbReference>
<feature type="domain" description="Purine catabolism PurC-like" evidence="1">
    <location>
        <begin position="10"/>
        <end position="127"/>
    </location>
</feature>
<accession>A0A410MA06</accession>
<evidence type="ECO:0000259" key="1">
    <source>
        <dbReference type="Pfam" id="PF07905"/>
    </source>
</evidence>
<dbReference type="Gene3D" id="1.10.10.2840">
    <property type="entry name" value="PucR C-terminal helix-turn-helix domain"/>
    <property type="match status" value="1"/>
</dbReference>
<dbReference type="InterPro" id="IPR051448">
    <property type="entry name" value="CdaR-like_regulators"/>
</dbReference>
<dbReference type="PANTHER" id="PTHR33744:SF7">
    <property type="entry name" value="PUCR FAMILY TRANSCRIPTIONAL REGULATOR"/>
    <property type="match status" value="1"/>
</dbReference>
<dbReference type="InterPro" id="IPR012914">
    <property type="entry name" value="PucR_dom"/>
</dbReference>
<dbReference type="Proteomes" id="UP000287756">
    <property type="component" value="Chromosome"/>
</dbReference>
<sequence length="530" mass="62049">MKYRVSIGNILERKHFESARVVAGQEGIDKLVKWVHVFEMIEVRGNLKGGELVLSTGFGWKDDEELFLTLLDQLIKRKVAGICIELGSFINDISAEAKELADQNDFPIIVFEEEVSFVEITQDIHADLINQQYELISNLEDYSQRLNKRLLSIDNHFEILKNLQQYINCQLVYIAKDHTVVTIPALREKERESILARLNNPDRCPAKRVLKQPVQVFEREFATIYLVTYKREFGEFESLLLDRTATALAQYLLRELYTEEKRKARETEWLIQWLQGEHDHEEIKHHLAVYKINQTITGAVVLNVKLNMAEGQKIDPDITYLNMLIHNIFDQNGYFVFPVEKRHLLTFILLNKKGEEDWKPRIEKGIKRLEKISLLNDSSITSFQVAGGKFVKELDRLHESFQTAQETLTIQDKLPPDHQKYFYEDMHMYRLISLVHKHSNLEGLVQEYLEPIIKYDEDHKANLLETLRVYLACNGSKKETASKVFVVRQTLYHRLEKLEKLLGADFMAPEKRQVIEFALLAHEYQQTVYQ</sequence>
<dbReference type="PANTHER" id="PTHR33744">
    <property type="entry name" value="CARBOHYDRATE DIACID REGULATOR"/>
    <property type="match status" value="1"/>
</dbReference>